<reference evidence="1 2" key="1">
    <citation type="journal article" date="2021" name="BMC Genomics">
        <title>Datura genome reveals duplications of psychoactive alkaloid biosynthetic genes and high mutation rate following tissue culture.</title>
        <authorList>
            <person name="Rajewski A."/>
            <person name="Carter-House D."/>
            <person name="Stajich J."/>
            <person name="Litt A."/>
        </authorList>
    </citation>
    <scope>NUCLEOTIDE SEQUENCE [LARGE SCALE GENOMIC DNA]</scope>
    <source>
        <strain evidence="1">AR-01</strain>
    </source>
</reference>
<organism evidence="1 2">
    <name type="scientific">Datura stramonium</name>
    <name type="common">Jimsonweed</name>
    <name type="synonym">Common thornapple</name>
    <dbReference type="NCBI Taxonomy" id="4076"/>
    <lineage>
        <taxon>Eukaryota</taxon>
        <taxon>Viridiplantae</taxon>
        <taxon>Streptophyta</taxon>
        <taxon>Embryophyta</taxon>
        <taxon>Tracheophyta</taxon>
        <taxon>Spermatophyta</taxon>
        <taxon>Magnoliopsida</taxon>
        <taxon>eudicotyledons</taxon>
        <taxon>Gunneridae</taxon>
        <taxon>Pentapetalae</taxon>
        <taxon>asterids</taxon>
        <taxon>lamiids</taxon>
        <taxon>Solanales</taxon>
        <taxon>Solanaceae</taxon>
        <taxon>Solanoideae</taxon>
        <taxon>Datureae</taxon>
        <taxon>Datura</taxon>
    </lineage>
</organism>
<accession>A0ABS8SID5</accession>
<sequence length="89" mass="10475">MWRRVEKKDAMLLVMMKQMELLTSYVKGFHAKNSHAVQDCDDSYYRNQVEANNTAPSKEIMDDDVSEWEMEEEAIEELIVDVFLKGKEL</sequence>
<evidence type="ECO:0000313" key="2">
    <source>
        <dbReference type="Proteomes" id="UP000823775"/>
    </source>
</evidence>
<proteinExistence type="predicted"/>
<dbReference type="Proteomes" id="UP000823775">
    <property type="component" value="Unassembled WGS sequence"/>
</dbReference>
<dbReference type="EMBL" id="JACEIK010000532">
    <property type="protein sequence ID" value="MCD7458641.1"/>
    <property type="molecule type" value="Genomic_DNA"/>
</dbReference>
<protein>
    <submittedName>
        <fullName evidence="1">Uncharacterized protein</fullName>
    </submittedName>
</protein>
<evidence type="ECO:0000313" key="1">
    <source>
        <dbReference type="EMBL" id="MCD7458641.1"/>
    </source>
</evidence>
<gene>
    <name evidence="1" type="ORF">HAX54_038791</name>
</gene>
<comment type="caution">
    <text evidence="1">The sequence shown here is derived from an EMBL/GenBank/DDBJ whole genome shotgun (WGS) entry which is preliminary data.</text>
</comment>
<keyword evidence="2" id="KW-1185">Reference proteome</keyword>
<name>A0ABS8SID5_DATST</name>